<protein>
    <submittedName>
        <fullName evidence="1">Uncharacterized protein</fullName>
    </submittedName>
</protein>
<sequence length="118" mass="13259">MTRTGSSGNEPTSEQIVAALRSAGWLLEQETGAALQRRGYRTQLGWAFPDPDDQTKSRELDVMAYKRLYDNADLRMTVSIRCLIECKQSSQPYVLIGGPTDTAQSGRTRLEQIYDSIR</sequence>
<organism evidence="1 2">
    <name type="scientific">Mycolicibacterium gadium</name>
    <name type="common">Mycobacterium gadium</name>
    <dbReference type="NCBI Taxonomy" id="1794"/>
    <lineage>
        <taxon>Bacteria</taxon>
        <taxon>Bacillati</taxon>
        <taxon>Actinomycetota</taxon>
        <taxon>Actinomycetes</taxon>
        <taxon>Mycobacteriales</taxon>
        <taxon>Mycobacteriaceae</taxon>
        <taxon>Mycolicibacterium</taxon>
    </lineage>
</organism>
<dbReference type="EMBL" id="AP022608">
    <property type="protein sequence ID" value="BBZ15978.1"/>
    <property type="molecule type" value="Genomic_DNA"/>
</dbReference>
<evidence type="ECO:0000313" key="1">
    <source>
        <dbReference type="EMBL" id="BBZ15978.1"/>
    </source>
</evidence>
<dbReference type="AlphaFoldDB" id="A0A7I7WJF1"/>
<proteinExistence type="predicted"/>
<gene>
    <name evidence="1" type="ORF">MGAD_03130</name>
</gene>
<dbReference type="KEGG" id="mgad:MGAD_03130"/>
<accession>A0A7I7WJF1</accession>
<evidence type="ECO:0000313" key="2">
    <source>
        <dbReference type="Proteomes" id="UP000466187"/>
    </source>
</evidence>
<name>A0A7I7WJF1_MYCGU</name>
<dbReference type="Proteomes" id="UP000466187">
    <property type="component" value="Chromosome"/>
</dbReference>
<dbReference type="RefSeq" id="WP_163684363.1">
    <property type="nucleotide sequence ID" value="NZ_AP022608.1"/>
</dbReference>
<reference evidence="1 2" key="1">
    <citation type="journal article" date="2019" name="Emerg. Microbes Infect.">
        <title>Comprehensive subspecies identification of 175 nontuberculous mycobacteria species based on 7547 genomic profiles.</title>
        <authorList>
            <person name="Matsumoto Y."/>
            <person name="Kinjo T."/>
            <person name="Motooka D."/>
            <person name="Nabeya D."/>
            <person name="Jung N."/>
            <person name="Uechi K."/>
            <person name="Horii T."/>
            <person name="Iida T."/>
            <person name="Fujita J."/>
            <person name="Nakamura S."/>
        </authorList>
    </citation>
    <scope>NUCLEOTIDE SEQUENCE [LARGE SCALE GENOMIC DNA]</scope>
    <source>
        <strain evidence="1 2">JCM 12688</strain>
    </source>
</reference>